<protein>
    <submittedName>
        <fullName evidence="2">Uncharacterized protein</fullName>
    </submittedName>
</protein>
<keyword evidence="1" id="KW-0472">Membrane</keyword>
<accession>A0A3G5AAR4</accession>
<organism evidence="2">
    <name type="scientific">Hyperionvirus sp</name>
    <dbReference type="NCBI Taxonomy" id="2487770"/>
    <lineage>
        <taxon>Viruses</taxon>
        <taxon>Varidnaviria</taxon>
        <taxon>Bamfordvirae</taxon>
        <taxon>Nucleocytoviricota</taxon>
        <taxon>Megaviricetes</taxon>
        <taxon>Imitervirales</taxon>
        <taxon>Mimiviridae</taxon>
        <taxon>Klosneuvirinae</taxon>
    </lineage>
</organism>
<evidence type="ECO:0000256" key="1">
    <source>
        <dbReference type="SAM" id="Phobius"/>
    </source>
</evidence>
<reference evidence="2" key="1">
    <citation type="submission" date="2018-10" db="EMBL/GenBank/DDBJ databases">
        <title>Hidden diversity of soil giant viruses.</title>
        <authorList>
            <person name="Schulz F."/>
            <person name="Alteio L."/>
            <person name="Goudeau D."/>
            <person name="Ryan E.M."/>
            <person name="Malmstrom R.R."/>
            <person name="Blanchard J."/>
            <person name="Woyke T."/>
        </authorList>
    </citation>
    <scope>NUCLEOTIDE SEQUENCE</scope>
    <source>
        <strain evidence="2">HYV1</strain>
    </source>
</reference>
<keyword evidence="1" id="KW-0812">Transmembrane</keyword>
<name>A0A3G5AAR4_9VIRU</name>
<proteinExistence type="predicted"/>
<keyword evidence="1" id="KW-1133">Transmembrane helix</keyword>
<feature type="transmembrane region" description="Helical" evidence="1">
    <location>
        <begin position="147"/>
        <end position="168"/>
    </location>
</feature>
<gene>
    <name evidence="2" type="ORF">Hyperionvirus1_8</name>
</gene>
<evidence type="ECO:0000313" key="2">
    <source>
        <dbReference type="EMBL" id="AYV82429.1"/>
    </source>
</evidence>
<dbReference type="EMBL" id="MK072383">
    <property type="protein sequence ID" value="AYV82429.1"/>
    <property type="molecule type" value="Genomic_DNA"/>
</dbReference>
<sequence length="200" mass="22679">MFRPKFLKNFISIKNKKSLRECKELIPHVTKNVSTKFCSKCSTGIQTQSESFVAVFRTMTSFLPGRLSGDGQEAILNSLTADNLKYDISLDRFLINYWAFCIYNWTGEEKNDFKPKFESIKNLMATARETNLLTILQENTNRFEKEIASILASVMIAPLINIVCIYAYTSSDRLGKIISSAQKDILKYGAMIAADIDSKI</sequence>